<feature type="transmembrane region" description="Helical" evidence="1">
    <location>
        <begin position="142"/>
        <end position="164"/>
    </location>
</feature>
<feature type="transmembrane region" description="Helical" evidence="1">
    <location>
        <begin position="87"/>
        <end position="106"/>
    </location>
</feature>
<reference evidence="4" key="1">
    <citation type="journal article" date="2009" name="J. Bacteriol.">
        <title>Complete genome sequence of Erythrobacter litoralis HTCC2594.</title>
        <authorList>
            <person name="Oh H.M."/>
            <person name="Giovannoni S.J."/>
            <person name="Ferriera S."/>
            <person name="Johnson J."/>
            <person name="Cho J.C."/>
        </authorList>
    </citation>
    <scope>NUCLEOTIDE SEQUENCE [LARGE SCALE GENOMIC DNA]</scope>
    <source>
        <strain evidence="4">HTCC2594</strain>
    </source>
</reference>
<dbReference type="KEGG" id="eli:ELI_14510"/>
<feature type="transmembrane region" description="Helical" evidence="1">
    <location>
        <begin position="228"/>
        <end position="249"/>
    </location>
</feature>
<dbReference type="Proteomes" id="UP000008808">
    <property type="component" value="Chromosome"/>
</dbReference>
<feature type="transmembrane region" description="Helical" evidence="1">
    <location>
        <begin position="52"/>
        <end position="75"/>
    </location>
</feature>
<keyword evidence="4" id="KW-1185">Reference proteome</keyword>
<keyword evidence="1" id="KW-1133">Transmembrane helix</keyword>
<feature type="domain" description="CAAX prenyl protease 2/Lysostaphin resistance protein A-like" evidence="2">
    <location>
        <begin position="90"/>
        <end position="240"/>
    </location>
</feature>
<evidence type="ECO:0000259" key="2">
    <source>
        <dbReference type="Pfam" id="PF02517"/>
    </source>
</evidence>
<evidence type="ECO:0000256" key="1">
    <source>
        <dbReference type="SAM" id="Phobius"/>
    </source>
</evidence>
<dbReference type="InterPro" id="IPR003675">
    <property type="entry name" value="Rce1/LyrA-like_dom"/>
</dbReference>
<name>Q2N5P7_ERYLH</name>
<dbReference type="GO" id="GO:0004175">
    <property type="term" value="F:endopeptidase activity"/>
    <property type="evidence" value="ECO:0007669"/>
    <property type="project" value="UniProtKB-ARBA"/>
</dbReference>
<feature type="transmembrane region" description="Helical" evidence="1">
    <location>
        <begin position="200"/>
        <end position="221"/>
    </location>
</feature>
<proteinExistence type="predicted"/>
<evidence type="ECO:0000313" key="3">
    <source>
        <dbReference type="EMBL" id="ABC64994.1"/>
    </source>
</evidence>
<dbReference type="STRING" id="314225.ELI_14510"/>
<feature type="transmembrane region" description="Helical" evidence="1">
    <location>
        <begin position="118"/>
        <end position="136"/>
    </location>
</feature>
<feature type="transmembrane region" description="Helical" evidence="1">
    <location>
        <begin position="171"/>
        <end position="194"/>
    </location>
</feature>
<dbReference type="eggNOG" id="COG1266">
    <property type="taxonomic scope" value="Bacteria"/>
</dbReference>
<dbReference type="OrthoDB" id="7427644at2"/>
<sequence length="255" mass="27339">MSMSHSTPITPAETVLPLPAFARELTVFLRRPTLPERATGIGLPAMRGVLRLYAIDFVAMSCLTMLAIAVFLAGFEFPENSLSGMELTPGWIAVVVLGAPLIEETLFRSWLSGRPGHILAAIIIAVGLFVTTQTGLTRSDASVNWLAIGAGTATVAAAIFAIVTLRHRPPLTWFAWAFPAIFWLVTALFAVVHLTNYDEGALYILLPMVVPQLIAGSLFGYARVTYGFVSAVALHALHNGTAILIVLLFGEVLPA</sequence>
<dbReference type="AlphaFoldDB" id="Q2N5P7"/>
<organism evidence="3 4">
    <name type="scientific">Erythrobacter litoralis (strain HTCC2594)</name>
    <dbReference type="NCBI Taxonomy" id="314225"/>
    <lineage>
        <taxon>Bacteria</taxon>
        <taxon>Pseudomonadati</taxon>
        <taxon>Pseudomonadota</taxon>
        <taxon>Alphaproteobacteria</taxon>
        <taxon>Sphingomonadales</taxon>
        <taxon>Erythrobacteraceae</taxon>
        <taxon>Erythrobacter/Porphyrobacter group</taxon>
        <taxon>Erythrobacter</taxon>
    </lineage>
</organism>
<keyword evidence="1" id="KW-0812">Transmembrane</keyword>
<protein>
    <submittedName>
        <fullName evidence="3">Putative membrane protein</fullName>
    </submittedName>
</protein>
<dbReference type="Pfam" id="PF02517">
    <property type="entry name" value="Rce1-like"/>
    <property type="match status" value="1"/>
</dbReference>
<dbReference type="HOGENOM" id="CLU_1198783_0_0_5"/>
<dbReference type="GO" id="GO:0080120">
    <property type="term" value="P:CAAX-box protein maturation"/>
    <property type="evidence" value="ECO:0007669"/>
    <property type="project" value="UniProtKB-ARBA"/>
</dbReference>
<keyword evidence="1" id="KW-0472">Membrane</keyword>
<gene>
    <name evidence="3" type="ordered locus">ELI_14510</name>
</gene>
<dbReference type="EMBL" id="CP000157">
    <property type="protein sequence ID" value="ABC64994.1"/>
    <property type="molecule type" value="Genomic_DNA"/>
</dbReference>
<evidence type="ECO:0000313" key="4">
    <source>
        <dbReference type="Proteomes" id="UP000008808"/>
    </source>
</evidence>
<accession>Q2N5P7</accession>